<feature type="transmembrane region" description="Helical" evidence="4">
    <location>
        <begin position="182"/>
        <end position="205"/>
    </location>
</feature>
<evidence type="ECO:0000256" key="2">
    <source>
        <dbReference type="ARBA" id="ARBA00022980"/>
    </source>
</evidence>
<comment type="caution">
    <text evidence="5">The sequence shown here is derived from an EMBL/GenBank/DDBJ whole genome shotgun (WGS) entry which is preliminary data.</text>
</comment>
<organism evidence="5 6">
    <name type="scientific">Platanthera zijinensis</name>
    <dbReference type="NCBI Taxonomy" id="2320716"/>
    <lineage>
        <taxon>Eukaryota</taxon>
        <taxon>Viridiplantae</taxon>
        <taxon>Streptophyta</taxon>
        <taxon>Embryophyta</taxon>
        <taxon>Tracheophyta</taxon>
        <taxon>Spermatophyta</taxon>
        <taxon>Magnoliopsida</taxon>
        <taxon>Liliopsida</taxon>
        <taxon>Asparagales</taxon>
        <taxon>Orchidaceae</taxon>
        <taxon>Orchidoideae</taxon>
        <taxon>Orchideae</taxon>
        <taxon>Orchidinae</taxon>
        <taxon>Platanthera</taxon>
    </lineage>
</organism>
<dbReference type="Proteomes" id="UP001418222">
    <property type="component" value="Unassembled WGS sequence"/>
</dbReference>
<comment type="similarity">
    <text evidence="1">Belongs to the bacterial ribosomal protein bL35 family.</text>
</comment>
<dbReference type="GO" id="GO:0003735">
    <property type="term" value="F:structural constituent of ribosome"/>
    <property type="evidence" value="ECO:0007669"/>
    <property type="project" value="InterPro"/>
</dbReference>
<evidence type="ECO:0000256" key="1">
    <source>
        <dbReference type="ARBA" id="ARBA00006598"/>
    </source>
</evidence>
<dbReference type="PANTHER" id="PTHR36400:SF1">
    <property type="entry name" value="RIBOSOMAL PROTEIN L35"/>
    <property type="match status" value="1"/>
</dbReference>
<evidence type="ECO:0000256" key="4">
    <source>
        <dbReference type="SAM" id="Phobius"/>
    </source>
</evidence>
<dbReference type="AlphaFoldDB" id="A0AAP0BI02"/>
<dbReference type="GO" id="GO:0005840">
    <property type="term" value="C:ribosome"/>
    <property type="evidence" value="ECO:0007669"/>
    <property type="project" value="UniProtKB-KW"/>
</dbReference>
<name>A0AAP0BI02_9ASPA</name>
<accession>A0AAP0BI02</accession>
<dbReference type="InterPro" id="IPR021137">
    <property type="entry name" value="Ribosomal_bL35-like"/>
</dbReference>
<dbReference type="PANTHER" id="PTHR36400">
    <property type="entry name" value="RIBOSOMAL PROTEIN L35"/>
    <property type="match status" value="1"/>
</dbReference>
<reference evidence="5 6" key="1">
    <citation type="journal article" date="2022" name="Nat. Plants">
        <title>Genomes of leafy and leafless Platanthera orchids illuminate the evolution of mycoheterotrophy.</title>
        <authorList>
            <person name="Li M.H."/>
            <person name="Liu K.W."/>
            <person name="Li Z."/>
            <person name="Lu H.C."/>
            <person name="Ye Q.L."/>
            <person name="Zhang D."/>
            <person name="Wang J.Y."/>
            <person name="Li Y.F."/>
            <person name="Zhong Z.M."/>
            <person name="Liu X."/>
            <person name="Yu X."/>
            <person name="Liu D.K."/>
            <person name="Tu X.D."/>
            <person name="Liu B."/>
            <person name="Hao Y."/>
            <person name="Liao X.Y."/>
            <person name="Jiang Y.T."/>
            <person name="Sun W.H."/>
            <person name="Chen J."/>
            <person name="Chen Y.Q."/>
            <person name="Ai Y."/>
            <person name="Zhai J.W."/>
            <person name="Wu S.S."/>
            <person name="Zhou Z."/>
            <person name="Hsiao Y.Y."/>
            <person name="Wu W.L."/>
            <person name="Chen Y.Y."/>
            <person name="Lin Y.F."/>
            <person name="Hsu J.L."/>
            <person name="Li C.Y."/>
            <person name="Wang Z.W."/>
            <person name="Zhao X."/>
            <person name="Zhong W.Y."/>
            <person name="Ma X.K."/>
            <person name="Ma L."/>
            <person name="Huang J."/>
            <person name="Chen G.Z."/>
            <person name="Huang M.Z."/>
            <person name="Huang L."/>
            <person name="Peng D.H."/>
            <person name="Luo Y.B."/>
            <person name="Zou S.Q."/>
            <person name="Chen S.P."/>
            <person name="Lan S."/>
            <person name="Tsai W.C."/>
            <person name="Van de Peer Y."/>
            <person name="Liu Z.J."/>
        </authorList>
    </citation>
    <scope>NUCLEOTIDE SEQUENCE [LARGE SCALE GENOMIC DNA]</scope>
    <source>
        <strain evidence="5">Lor287</strain>
    </source>
</reference>
<keyword evidence="4" id="KW-0812">Transmembrane</keyword>
<dbReference type="Gene3D" id="4.10.410.60">
    <property type="match status" value="1"/>
</dbReference>
<dbReference type="InterPro" id="IPR037229">
    <property type="entry name" value="Ribosomal_bL35_sf"/>
</dbReference>
<sequence>MLRFYVFQKYVLYMQFQEKCSTRKFPIRRITNANKGEISSKGCLPVAARDRRTAITGNTMHRCFVKLAGPLISSSLRLLSRSSSTRLHVHSILLIRSVNTSVTPFIPFCHSRLRPHSSPLFPVFQSRHFAKAKKKRSRAPDTPIVSKVKKYKMKSYSSFKSRFRTLSDGQIRRWRAGKRHNAHLKVWILFSLWFISLSLVNMNYFKMIKNMSSL</sequence>
<protein>
    <submittedName>
        <fullName evidence="5">Uncharacterized protein</fullName>
    </submittedName>
</protein>
<keyword evidence="6" id="KW-1185">Reference proteome</keyword>
<evidence type="ECO:0000256" key="3">
    <source>
        <dbReference type="ARBA" id="ARBA00023274"/>
    </source>
</evidence>
<keyword evidence="2" id="KW-0689">Ribosomal protein</keyword>
<evidence type="ECO:0000313" key="6">
    <source>
        <dbReference type="Proteomes" id="UP001418222"/>
    </source>
</evidence>
<keyword evidence="4" id="KW-1133">Transmembrane helix</keyword>
<dbReference type="EMBL" id="JBBWWQ010000008">
    <property type="protein sequence ID" value="KAK8940446.1"/>
    <property type="molecule type" value="Genomic_DNA"/>
</dbReference>
<dbReference type="Pfam" id="PF01632">
    <property type="entry name" value="Ribosomal_L35p"/>
    <property type="match status" value="1"/>
</dbReference>
<evidence type="ECO:0000313" key="5">
    <source>
        <dbReference type="EMBL" id="KAK8940446.1"/>
    </source>
</evidence>
<gene>
    <name evidence="5" type="ORF">KSP39_PZI009895</name>
</gene>
<proteinExistence type="inferred from homology"/>
<dbReference type="GO" id="GO:0006412">
    <property type="term" value="P:translation"/>
    <property type="evidence" value="ECO:0007669"/>
    <property type="project" value="InterPro"/>
</dbReference>
<keyword evidence="4" id="KW-0472">Membrane</keyword>
<dbReference type="GO" id="GO:1990904">
    <property type="term" value="C:ribonucleoprotein complex"/>
    <property type="evidence" value="ECO:0007669"/>
    <property type="project" value="UniProtKB-KW"/>
</dbReference>
<keyword evidence="3" id="KW-0687">Ribonucleoprotein</keyword>
<dbReference type="SUPFAM" id="SSF143034">
    <property type="entry name" value="L35p-like"/>
    <property type="match status" value="1"/>
</dbReference>